<protein>
    <submittedName>
        <fullName evidence="2">Retrotransposon protein, putative, Ty1-copia subclass</fullName>
    </submittedName>
</protein>
<dbReference type="InterPro" id="IPR013103">
    <property type="entry name" value="RVT_2"/>
</dbReference>
<evidence type="ECO:0000313" key="2">
    <source>
        <dbReference type="EMBL" id="GEU37558.1"/>
    </source>
</evidence>
<reference evidence="2" key="1">
    <citation type="journal article" date="2019" name="Sci. Rep.">
        <title>Draft genome of Tanacetum cinerariifolium, the natural source of mosquito coil.</title>
        <authorList>
            <person name="Yamashiro T."/>
            <person name="Shiraishi A."/>
            <person name="Satake H."/>
            <person name="Nakayama K."/>
        </authorList>
    </citation>
    <scope>NUCLEOTIDE SEQUENCE</scope>
</reference>
<evidence type="ECO:0000259" key="1">
    <source>
        <dbReference type="Pfam" id="PF07727"/>
    </source>
</evidence>
<comment type="caution">
    <text evidence="2">The sequence shown here is derived from an EMBL/GenBank/DDBJ whole genome shotgun (WGS) entry which is preliminary data.</text>
</comment>
<dbReference type="Pfam" id="PF07727">
    <property type="entry name" value="RVT_2"/>
    <property type="match status" value="1"/>
</dbReference>
<dbReference type="EMBL" id="BKCJ010000944">
    <property type="protein sequence ID" value="GEU37558.1"/>
    <property type="molecule type" value="Genomic_DNA"/>
</dbReference>
<name>A0A6L2JKL1_TANCI</name>
<feature type="domain" description="Reverse transcriptase Ty1/copia-type" evidence="1">
    <location>
        <begin position="203"/>
        <end position="290"/>
    </location>
</feature>
<gene>
    <name evidence="2" type="ORF">Tci_009536</name>
</gene>
<organism evidence="2">
    <name type="scientific">Tanacetum cinerariifolium</name>
    <name type="common">Dalmatian daisy</name>
    <name type="synonym">Chrysanthemum cinerariifolium</name>
    <dbReference type="NCBI Taxonomy" id="118510"/>
    <lineage>
        <taxon>Eukaryota</taxon>
        <taxon>Viridiplantae</taxon>
        <taxon>Streptophyta</taxon>
        <taxon>Embryophyta</taxon>
        <taxon>Tracheophyta</taxon>
        <taxon>Spermatophyta</taxon>
        <taxon>Magnoliopsida</taxon>
        <taxon>eudicotyledons</taxon>
        <taxon>Gunneridae</taxon>
        <taxon>Pentapetalae</taxon>
        <taxon>asterids</taxon>
        <taxon>campanulids</taxon>
        <taxon>Asterales</taxon>
        <taxon>Asteraceae</taxon>
        <taxon>Asteroideae</taxon>
        <taxon>Anthemideae</taxon>
        <taxon>Anthemidinae</taxon>
        <taxon>Tanacetum</taxon>
    </lineage>
</organism>
<accession>A0A6L2JKL1</accession>
<dbReference type="AlphaFoldDB" id="A0A6L2JKL1"/>
<sequence>MKLKHEALKLYMGNGNRAAVEAIGSFELILPNGLCIVLDNCHYTFFITIGVVSVSRLKDNGFIHYFTDHGISVSKDNIVYFNAIPRDASGSYEDLEETQAKDTHPFENISKHHDEVEHENVKPQSDVSPMQIQSMKDNEVWILVDLPPNAKTVKSKWLFKKKTDMDGNVHTYKAPLVANDYTQTYNEMDVKIAFLNGHLTEKASGSMVTLIILYVDDILIMGNNILMLQDVKSYLGKCFAIKDLGKATYILGNMYKDRSKWLIGLCKRAYIEKILKRFHMENSKCRSISMQEKFVLSKTEGPFIPEEVSRMQRVIYASALESIMYAVRLGVVPSNKEQVEMYYDNSSALIIANELGVQRFAKRYRRKVHYIREVIEEGNIKLLKFT</sequence>
<proteinExistence type="predicted"/>